<accession>A0ABS5IG04</accession>
<evidence type="ECO:0000313" key="3">
    <source>
        <dbReference type="Proteomes" id="UP000680714"/>
    </source>
</evidence>
<proteinExistence type="predicted"/>
<gene>
    <name evidence="2" type="ORF">KEC16_16470</name>
</gene>
<sequence>MLPLLTFASGLVAGIVGVKLLKRVKAPDSLGNLGDKARTGLDKAQAGLRDATVTSLSAIEKSTATLRAKLAPEEQAAAEPMAEQPATVAKAKATPRRQPATKKKAAAPTAMAAVDAKPESDS</sequence>
<feature type="region of interest" description="Disordered" evidence="1">
    <location>
        <begin position="73"/>
        <end position="122"/>
    </location>
</feature>
<dbReference type="Proteomes" id="UP000680714">
    <property type="component" value="Unassembled WGS sequence"/>
</dbReference>
<protein>
    <submittedName>
        <fullName evidence="2">Uncharacterized protein</fullName>
    </submittedName>
</protein>
<name>A0ABS5IG04_9PROT</name>
<feature type="compositionally biased region" description="Basic residues" evidence="1">
    <location>
        <begin position="93"/>
        <end position="105"/>
    </location>
</feature>
<dbReference type="RefSeq" id="WP_211550939.1">
    <property type="nucleotide sequence ID" value="NZ_JAGTUF010000021.1"/>
</dbReference>
<comment type="caution">
    <text evidence="2">The sequence shown here is derived from an EMBL/GenBank/DDBJ whole genome shotgun (WGS) entry which is preliminary data.</text>
</comment>
<feature type="compositionally biased region" description="Low complexity" evidence="1">
    <location>
        <begin position="73"/>
        <end position="86"/>
    </location>
</feature>
<feature type="compositionally biased region" description="Low complexity" evidence="1">
    <location>
        <begin position="106"/>
        <end position="115"/>
    </location>
</feature>
<evidence type="ECO:0000256" key="1">
    <source>
        <dbReference type="SAM" id="MobiDB-lite"/>
    </source>
</evidence>
<organism evidence="2 3">
    <name type="scientific">Magnetospirillum sulfuroxidans</name>
    <dbReference type="NCBI Taxonomy" id="611300"/>
    <lineage>
        <taxon>Bacteria</taxon>
        <taxon>Pseudomonadati</taxon>
        <taxon>Pseudomonadota</taxon>
        <taxon>Alphaproteobacteria</taxon>
        <taxon>Rhodospirillales</taxon>
        <taxon>Rhodospirillaceae</taxon>
        <taxon>Magnetospirillum</taxon>
    </lineage>
</organism>
<dbReference type="EMBL" id="JAGTUF010000021">
    <property type="protein sequence ID" value="MBR9973320.1"/>
    <property type="molecule type" value="Genomic_DNA"/>
</dbReference>
<reference evidence="2 3" key="1">
    <citation type="submission" date="2021-04" db="EMBL/GenBank/DDBJ databases">
        <title>Magnetospirillum sulfuroxidans sp. nov., a facultative chemolithoautotrophic sulfur-oxidizing alphaproteobacterium isolated from freshwater sediment and proposals for Paramagetospirillum gen. nov., and Magnetospirillaceae fam. nov.</title>
        <authorList>
            <person name="Koziaeva V."/>
            <person name="Geelhoed J.S."/>
            <person name="Sorokin D.Y."/>
            <person name="Grouzdev D.S."/>
        </authorList>
    </citation>
    <scope>NUCLEOTIDE SEQUENCE [LARGE SCALE GENOMIC DNA]</scope>
    <source>
        <strain evidence="2 3">J10</strain>
    </source>
</reference>
<keyword evidence="3" id="KW-1185">Reference proteome</keyword>
<evidence type="ECO:0000313" key="2">
    <source>
        <dbReference type="EMBL" id="MBR9973320.1"/>
    </source>
</evidence>